<dbReference type="InterPro" id="IPR043502">
    <property type="entry name" value="DNA/RNA_pol_sf"/>
</dbReference>
<organism evidence="4 5">
    <name type="scientific">Electrophorus voltai</name>
    <dbReference type="NCBI Taxonomy" id="2609070"/>
    <lineage>
        <taxon>Eukaryota</taxon>
        <taxon>Metazoa</taxon>
        <taxon>Chordata</taxon>
        <taxon>Craniata</taxon>
        <taxon>Vertebrata</taxon>
        <taxon>Euteleostomi</taxon>
        <taxon>Actinopterygii</taxon>
        <taxon>Neopterygii</taxon>
        <taxon>Teleostei</taxon>
        <taxon>Ostariophysi</taxon>
        <taxon>Gymnotiformes</taxon>
        <taxon>Gymnotoidei</taxon>
        <taxon>Gymnotidae</taxon>
        <taxon>Electrophorus</taxon>
    </lineage>
</organism>
<evidence type="ECO:0000313" key="4">
    <source>
        <dbReference type="EMBL" id="KAK1803638.1"/>
    </source>
</evidence>
<comment type="caution">
    <text evidence="4">The sequence shown here is derived from an EMBL/GenBank/DDBJ whole genome shotgun (WGS) entry which is preliminary data.</text>
</comment>
<evidence type="ECO:0000313" key="5">
    <source>
        <dbReference type="Proteomes" id="UP001239994"/>
    </source>
</evidence>
<feature type="coiled-coil region" evidence="1">
    <location>
        <begin position="1478"/>
        <end position="1537"/>
    </location>
</feature>
<feature type="coiled-coil region" evidence="1">
    <location>
        <begin position="1300"/>
        <end position="1369"/>
    </location>
</feature>
<dbReference type="PANTHER" id="PTHR47899">
    <property type="entry name" value="COILED-COIL DOMAIN-CONTAINING PROTEIN 171"/>
    <property type="match status" value="1"/>
</dbReference>
<reference evidence="4" key="1">
    <citation type="submission" date="2023-03" db="EMBL/GenBank/DDBJ databases">
        <title>Electrophorus voltai genome.</title>
        <authorList>
            <person name="Bian C."/>
        </authorList>
    </citation>
    <scope>NUCLEOTIDE SEQUENCE</scope>
    <source>
        <strain evidence="4">CB-2022</strain>
        <tissue evidence="4">Muscle</tissue>
    </source>
</reference>
<dbReference type="Pfam" id="PF09004">
    <property type="entry name" value="ALKBH8_N"/>
    <property type="match status" value="1"/>
</dbReference>
<dbReference type="InterPro" id="IPR000477">
    <property type="entry name" value="RT_dom"/>
</dbReference>
<feature type="compositionally biased region" description="Basic and acidic residues" evidence="2">
    <location>
        <begin position="838"/>
        <end position="878"/>
    </location>
</feature>
<dbReference type="Pfam" id="PF00078">
    <property type="entry name" value="RVT_1"/>
    <property type="match status" value="1"/>
</dbReference>
<evidence type="ECO:0000256" key="1">
    <source>
        <dbReference type="SAM" id="Coils"/>
    </source>
</evidence>
<feature type="non-terminal residue" evidence="4">
    <location>
        <position position="2011"/>
    </location>
</feature>
<dbReference type="CDD" id="cd01650">
    <property type="entry name" value="RT_nLTR_like"/>
    <property type="match status" value="1"/>
</dbReference>
<feature type="compositionally biased region" description="Basic and acidic residues" evidence="2">
    <location>
        <begin position="1813"/>
        <end position="1829"/>
    </location>
</feature>
<feature type="domain" description="Reverse transcriptase" evidence="3">
    <location>
        <begin position="1"/>
        <end position="209"/>
    </location>
</feature>
<name>A0AAD8ZQK8_9TELE</name>
<protein>
    <recommendedName>
        <fullName evidence="3">Reverse transcriptase domain-containing protein</fullName>
    </recommendedName>
</protein>
<feature type="coiled-coil region" evidence="1">
    <location>
        <begin position="581"/>
        <end position="661"/>
    </location>
</feature>
<accession>A0AAD8ZQK8</accession>
<feature type="region of interest" description="Disordered" evidence="2">
    <location>
        <begin position="838"/>
        <end position="1102"/>
    </location>
</feature>
<dbReference type="SUPFAM" id="SSF56672">
    <property type="entry name" value="DNA/RNA polymerases"/>
    <property type="match status" value="1"/>
</dbReference>
<keyword evidence="5" id="KW-1185">Reference proteome</keyword>
<dbReference type="InterPro" id="IPR015095">
    <property type="entry name" value="AlkB_hom8_N"/>
</dbReference>
<feature type="compositionally biased region" description="Basic and acidic residues" evidence="2">
    <location>
        <begin position="763"/>
        <end position="787"/>
    </location>
</feature>
<dbReference type="InterPro" id="IPR038820">
    <property type="entry name" value="CCDC171"/>
</dbReference>
<dbReference type="PROSITE" id="PS50878">
    <property type="entry name" value="RT_POL"/>
    <property type="match status" value="1"/>
</dbReference>
<dbReference type="PANTHER" id="PTHR47899:SF1">
    <property type="entry name" value="COILED-COIL DOMAIN-CONTAINING PROTEIN 171"/>
    <property type="match status" value="1"/>
</dbReference>
<feature type="compositionally biased region" description="Basic and acidic residues" evidence="2">
    <location>
        <begin position="797"/>
        <end position="813"/>
    </location>
</feature>
<keyword evidence="1" id="KW-0175">Coiled coil</keyword>
<feature type="region of interest" description="Disordered" evidence="2">
    <location>
        <begin position="763"/>
        <end position="813"/>
    </location>
</feature>
<dbReference type="GO" id="GO:0008168">
    <property type="term" value="F:methyltransferase activity"/>
    <property type="evidence" value="ECO:0007669"/>
    <property type="project" value="InterPro"/>
</dbReference>
<feature type="compositionally biased region" description="Gly residues" evidence="2">
    <location>
        <begin position="1087"/>
        <end position="1099"/>
    </location>
</feature>
<feature type="region of interest" description="Disordered" evidence="2">
    <location>
        <begin position="404"/>
        <end position="435"/>
    </location>
</feature>
<dbReference type="GO" id="GO:0016706">
    <property type="term" value="F:2-oxoglutarate-dependent dioxygenase activity"/>
    <property type="evidence" value="ECO:0007669"/>
    <property type="project" value="InterPro"/>
</dbReference>
<feature type="region of interest" description="Disordered" evidence="2">
    <location>
        <begin position="1807"/>
        <end position="1830"/>
    </location>
</feature>
<evidence type="ECO:0000256" key="2">
    <source>
        <dbReference type="SAM" id="MobiDB-lite"/>
    </source>
</evidence>
<feature type="coiled-coil region" evidence="1">
    <location>
        <begin position="687"/>
        <end position="739"/>
    </location>
</feature>
<evidence type="ECO:0000259" key="3">
    <source>
        <dbReference type="PROSITE" id="PS50878"/>
    </source>
</evidence>
<dbReference type="Proteomes" id="UP001239994">
    <property type="component" value="Unassembled WGS sequence"/>
</dbReference>
<proteinExistence type="predicted"/>
<feature type="coiled-coil region" evidence="1">
    <location>
        <begin position="1886"/>
        <end position="1944"/>
    </location>
</feature>
<gene>
    <name evidence="4" type="ORF">P4O66_020755</name>
</gene>
<dbReference type="EMBL" id="JAROKS010000005">
    <property type="protein sequence ID" value="KAK1803638.1"/>
    <property type="molecule type" value="Genomic_DNA"/>
</dbReference>
<feature type="coiled-coil region" evidence="1">
    <location>
        <begin position="1175"/>
        <end position="1220"/>
    </location>
</feature>
<sequence length="2011" mass="227089">MDPLQFAYRHNRSTDDAIAHLLHTTLTHLDEGRGNYVKMLFVDYSSAFNTIIPSLLTTKLEDLGLHTSLCDWISNFLTDRPQSVRVGNCVSSTLTLSTGAPQGCVLSPLLYSLYTYGCTAISSSTLIVKFADDTVVMGLISENNERTYLEEIKHLENWCQENNLLLNVSKTKELIVDCSKKQERHYQPVRISGTTLERVDSFRYLGVHISQDLSWSHHTNSLAKKARQRLYHLRRLRDFRLPSKVLRNFYTCTIESILTGNITVWFGNSTKQDRQALQRVVRSAERITHTELPDLQTIYYKRCQTKARRIVKDPTHPNNRLFSLLSLDRALSTISLSYTLFGVTGQELATLLEKESERHTVVQEAIDTMQRVAWHINDMKRKHEVRLQDASQISRLVRSDIRKRRRVRPGQSTNHHWTYRHREHGDSELRGKRANPTAGHQVALAAFSRLLSEEMTSSRMFTSGKWRQIQTDLKLKRAESGPLALPPRFTVHVTGTRSQRRDVMPTGARGARCARSSPEEVGRLREVIGQPHREGRGSEKEEELRWRINQLERDELEQSAKYNQEVVWCLGPHVLLRAVQVSAYEAQLARLRALLERGEAHRQTLEYEVAVVKRDAAAQRTCSEDKMADLLKHNQQLEDLSAELRQRASDLERALEITRQAREEDQEGLQAELHERDHLLLSTRAENDLLQTDKRQLQALLQEQNDTLQKLQEKLSRVQKQQERRAEELRVKTSELKTRTDRVEELDREVEVRTRTDRVEELEREVEMRTRTDRVEELERGGDEDQNRQGGGTGQRGGDRVEELDREVEVRTRTDRVEELDREVEVRTRTDRVEELDREVEVRTRTDRVEELDREVEVRTRTDRVEDLQRGGGEDQDRQGGGTGQRGGGEDQNRQGGGTGQRGGGEDQNRQGGGTGQRGGGEDQNRQDGGTGQRGGGEDQNRQGGGTGQRGGGEDQNRQGGGTGQRGGGEDQNRQGGGTGQRGGGEDQNRQGGGTGQRGGGEDQNRQGGGTGQRGGGEDQNRQGGGTGQRGGGEDQNRQGGGTGQRGGGEDQDRQGGGTGQRGGGEDQNRQDGGTGERGGGEDQNRQGGGTGQRGGGEGSAKQCIKDLEENVESERAAHLESKFNSEIIQLRLRDVEASLSLEKSGHSEAESSLQLIRQKFGELEKAYTHERECVQDTQHTLQQLEKEYLSMKKDLIGQLDKEKAASAELIGQLEQEKAESAKLSLRLQEQARVQTQNQRELSLAQKELSCVQGAYESLLKEMEQLLQHYHHQEAPQVNCTGNRDKWNPSALMDILRRTLHQYHTELQDLVKLVEMLNKETKEKEMMITDQRRNIQECEARSECVGEEVKRLRRNVADAAAALESTQTELQSVTHRWDEEKERHTHTKAQIHTLTQEHERDQQEKLGFLHTLYQRLVAGCVLVAPLQSMLGSFSWVELSSVLQEHVDMLTSDLHSANQRRSYLETVCNGKTAALASVCEQLKQREENWMKQREELNTHHTHQTNELNRRAQDLKGQLEQAEESIRVSECALSDLRQEVIRLQGLLSVCRRDDASLLAACALLAGCVCALHGRVCTLARQKALMWNRACDGWDLRHQVGALLHALGDPAVKGHADGRGGVWRFRRGVIAVLAALRLQALRRNSHTLFRVAGGYGMCPSVCVKELWMMEGSERREEEEESSRVMKMLRSSELCVIIHTCMQGVMKELDKTECGSDVLEAAQNSFSKLLERLLAVADPDSKGHCGDLGSLAWQLGQGLHRLCTTQHSLPGYYTSKCMVSSLQQHFLVFTQRLHSAEVERRDLRLELSRLKRNTTHPHSDPKNSPHPHSDPRTTHAACVPVAQFRGVCEELSSALYREQQAQTLLHQQATQLQELGLTMELHTGDQLEKEHALTQAVQSLSEEKAELRRKEQALRLLGKRLSQSQQEKQKLQQNINSAESALHMAAKRKDFLSSYMRSVEAKLTELKDCLILSRFTTSKGDFILHLPRMHLDIPGIGGPEIAACQVRRGRVHLPV</sequence>